<dbReference type="EMBL" id="JAHRHJ020000004">
    <property type="protein sequence ID" value="KAH9316901.1"/>
    <property type="molecule type" value="Genomic_DNA"/>
</dbReference>
<sequence length="77" mass="7638">VTDTGGGNVATGMYETLGVDEVLFGVVVKGKVDVMGITEIADAAVIAGIEPNYEIVGGKVDTGSTESHGVDAGVGAR</sequence>
<organism evidence="1 2">
    <name type="scientific">Taxus chinensis</name>
    <name type="common">Chinese yew</name>
    <name type="synonym">Taxus wallichiana var. chinensis</name>
    <dbReference type="NCBI Taxonomy" id="29808"/>
    <lineage>
        <taxon>Eukaryota</taxon>
        <taxon>Viridiplantae</taxon>
        <taxon>Streptophyta</taxon>
        <taxon>Embryophyta</taxon>
        <taxon>Tracheophyta</taxon>
        <taxon>Spermatophyta</taxon>
        <taxon>Pinopsida</taxon>
        <taxon>Pinidae</taxon>
        <taxon>Conifers II</taxon>
        <taxon>Cupressales</taxon>
        <taxon>Taxaceae</taxon>
        <taxon>Taxus</taxon>
    </lineage>
</organism>
<reference evidence="1 2" key="1">
    <citation type="journal article" date="2021" name="Nat. Plants">
        <title>The Taxus genome provides insights into paclitaxel biosynthesis.</title>
        <authorList>
            <person name="Xiong X."/>
            <person name="Gou J."/>
            <person name="Liao Q."/>
            <person name="Li Y."/>
            <person name="Zhou Q."/>
            <person name="Bi G."/>
            <person name="Li C."/>
            <person name="Du R."/>
            <person name="Wang X."/>
            <person name="Sun T."/>
            <person name="Guo L."/>
            <person name="Liang H."/>
            <person name="Lu P."/>
            <person name="Wu Y."/>
            <person name="Zhang Z."/>
            <person name="Ro D.K."/>
            <person name="Shang Y."/>
            <person name="Huang S."/>
            <person name="Yan J."/>
        </authorList>
    </citation>
    <scope>NUCLEOTIDE SEQUENCE [LARGE SCALE GENOMIC DNA]</scope>
    <source>
        <strain evidence="1">Ta-2019</strain>
    </source>
</reference>
<dbReference type="Proteomes" id="UP000824469">
    <property type="component" value="Unassembled WGS sequence"/>
</dbReference>
<comment type="caution">
    <text evidence="1">The sequence shown here is derived from an EMBL/GenBank/DDBJ whole genome shotgun (WGS) entry which is preliminary data.</text>
</comment>
<dbReference type="AlphaFoldDB" id="A0AA38G5D3"/>
<gene>
    <name evidence="1" type="ORF">KI387_018670</name>
</gene>
<feature type="non-terminal residue" evidence="1">
    <location>
        <position position="1"/>
    </location>
</feature>
<evidence type="ECO:0000313" key="2">
    <source>
        <dbReference type="Proteomes" id="UP000824469"/>
    </source>
</evidence>
<keyword evidence="2" id="KW-1185">Reference proteome</keyword>
<feature type="non-terminal residue" evidence="1">
    <location>
        <position position="77"/>
    </location>
</feature>
<accession>A0AA38G5D3</accession>
<protein>
    <submittedName>
        <fullName evidence="1">Uncharacterized protein</fullName>
    </submittedName>
</protein>
<evidence type="ECO:0000313" key="1">
    <source>
        <dbReference type="EMBL" id="KAH9316901.1"/>
    </source>
</evidence>
<name>A0AA38G5D3_TAXCH</name>
<proteinExistence type="predicted"/>